<organism evidence="2 3">
    <name type="scientific">Fusarium mundagurra</name>
    <dbReference type="NCBI Taxonomy" id="1567541"/>
    <lineage>
        <taxon>Eukaryota</taxon>
        <taxon>Fungi</taxon>
        <taxon>Dikarya</taxon>
        <taxon>Ascomycota</taxon>
        <taxon>Pezizomycotina</taxon>
        <taxon>Sordariomycetes</taxon>
        <taxon>Hypocreomycetidae</taxon>
        <taxon>Hypocreales</taxon>
        <taxon>Nectriaceae</taxon>
        <taxon>Fusarium</taxon>
        <taxon>Fusarium fujikuroi species complex</taxon>
    </lineage>
</organism>
<sequence length="116" mass="12669">MQFLSITSLLALATLASAKLHSQAVCVSNRHYSPFGGTAWSPSYNWQVNYEILPAATNCACTYYRNRHSPGGNQWDSCPDCKFDGLVCGSVGWHIGGDEFDYYCENLCGAEGSEAN</sequence>
<accession>A0A8H6DFU5</accession>
<feature type="chain" id="PRO_5034442162" evidence="1">
    <location>
        <begin position="19"/>
        <end position="116"/>
    </location>
</feature>
<dbReference type="EMBL" id="JAAOAN010000233">
    <property type="protein sequence ID" value="KAF5715005.1"/>
    <property type="molecule type" value="Genomic_DNA"/>
</dbReference>
<keyword evidence="1" id="KW-0732">Signal</keyword>
<feature type="signal peptide" evidence="1">
    <location>
        <begin position="1"/>
        <end position="18"/>
    </location>
</feature>
<keyword evidence="3" id="KW-1185">Reference proteome</keyword>
<protein>
    <submittedName>
        <fullName evidence="2">Uncharacterized protein</fullName>
    </submittedName>
</protein>
<dbReference type="Proteomes" id="UP000544331">
    <property type="component" value="Unassembled WGS sequence"/>
</dbReference>
<name>A0A8H6DFU5_9HYPO</name>
<dbReference type="AlphaFoldDB" id="A0A8H6DFU5"/>
<evidence type="ECO:0000256" key="1">
    <source>
        <dbReference type="SAM" id="SignalP"/>
    </source>
</evidence>
<evidence type="ECO:0000313" key="2">
    <source>
        <dbReference type="EMBL" id="KAF5715005.1"/>
    </source>
</evidence>
<evidence type="ECO:0000313" key="3">
    <source>
        <dbReference type="Proteomes" id="UP000544331"/>
    </source>
</evidence>
<gene>
    <name evidence="2" type="ORF">FMUND_7099</name>
</gene>
<proteinExistence type="predicted"/>
<comment type="caution">
    <text evidence="2">The sequence shown here is derived from an EMBL/GenBank/DDBJ whole genome shotgun (WGS) entry which is preliminary data.</text>
</comment>
<reference evidence="2 3" key="1">
    <citation type="submission" date="2020-05" db="EMBL/GenBank/DDBJ databases">
        <title>Identification and distribution of gene clusters putatively required for synthesis of sphingolipid metabolism inhibitors in phylogenetically diverse species of the filamentous fungus Fusarium.</title>
        <authorList>
            <person name="Kim H.-S."/>
            <person name="Busman M."/>
            <person name="Brown D.W."/>
            <person name="Divon H."/>
            <person name="Uhlig S."/>
            <person name="Proctor R.H."/>
        </authorList>
    </citation>
    <scope>NUCLEOTIDE SEQUENCE [LARGE SCALE GENOMIC DNA]</scope>
    <source>
        <strain evidence="2 3">NRRL 66235</strain>
    </source>
</reference>
<dbReference type="OrthoDB" id="3489571at2759"/>